<protein>
    <submittedName>
        <fullName evidence="3">Uncharacterized protein (DUF2147 family)</fullName>
    </submittedName>
</protein>
<dbReference type="EMBL" id="PGTX01000006">
    <property type="protein sequence ID" value="PJI76685.1"/>
    <property type="molecule type" value="Genomic_DNA"/>
</dbReference>
<evidence type="ECO:0000256" key="1">
    <source>
        <dbReference type="SAM" id="SignalP"/>
    </source>
</evidence>
<dbReference type="InterPro" id="IPR019223">
    <property type="entry name" value="DUF2147"/>
</dbReference>
<dbReference type="Pfam" id="PF09917">
    <property type="entry name" value="DUF2147"/>
    <property type="match status" value="1"/>
</dbReference>
<name>A0A2M8VIL3_9BURK</name>
<evidence type="ECO:0000313" key="3">
    <source>
        <dbReference type="EMBL" id="PJI76685.1"/>
    </source>
</evidence>
<dbReference type="PANTHER" id="PTHR36919:SF3">
    <property type="entry name" value="BLL5882 PROTEIN"/>
    <property type="match status" value="1"/>
</dbReference>
<organism evidence="3 4">
    <name type="scientific">Polynucleobacter brandtiae</name>
    <dbReference type="NCBI Taxonomy" id="1938816"/>
    <lineage>
        <taxon>Bacteria</taxon>
        <taxon>Pseudomonadati</taxon>
        <taxon>Pseudomonadota</taxon>
        <taxon>Betaproteobacteria</taxon>
        <taxon>Burkholderiales</taxon>
        <taxon>Burkholderiaceae</taxon>
        <taxon>Polynucleobacter</taxon>
    </lineage>
</organism>
<dbReference type="Proteomes" id="UP000229366">
    <property type="component" value="Unassembled WGS sequence"/>
</dbReference>
<feature type="signal peptide" evidence="1">
    <location>
        <begin position="1"/>
        <end position="25"/>
    </location>
</feature>
<dbReference type="PANTHER" id="PTHR36919">
    <property type="entry name" value="BLR1215 PROTEIN"/>
    <property type="match status" value="1"/>
</dbReference>
<dbReference type="Gene3D" id="2.40.128.520">
    <property type="match status" value="1"/>
</dbReference>
<comment type="caution">
    <text evidence="3">The sequence shown here is derived from an EMBL/GenBank/DDBJ whole genome shotgun (WGS) entry which is preliminary data.</text>
</comment>
<evidence type="ECO:0000313" key="4">
    <source>
        <dbReference type="Proteomes" id="UP000229366"/>
    </source>
</evidence>
<keyword evidence="4" id="KW-1185">Reference proteome</keyword>
<dbReference type="RefSeq" id="WP_100380283.1">
    <property type="nucleotide sequence ID" value="NZ_CBCSBW010000007.1"/>
</dbReference>
<reference evidence="3 4" key="1">
    <citation type="submission" date="2017-11" db="EMBL/GenBank/DDBJ databases">
        <title>Genomic Encyclopedia of Type Strains, Phase III (KMG-III): the genomes of soil and plant-associated and newly described type strains.</title>
        <authorList>
            <person name="Whitman W."/>
        </authorList>
    </citation>
    <scope>NUCLEOTIDE SEQUENCE [LARGE SCALE GENOMIC DNA]</scope>
    <source>
        <strain evidence="3 4">UB-Domo-W1</strain>
    </source>
</reference>
<dbReference type="AlphaFoldDB" id="A0A2M8VIL3"/>
<feature type="domain" description="DUF2147" evidence="2">
    <location>
        <begin position="31"/>
        <end position="149"/>
    </location>
</feature>
<feature type="chain" id="PRO_5014902673" evidence="1">
    <location>
        <begin position="26"/>
        <end position="149"/>
    </location>
</feature>
<gene>
    <name evidence="3" type="ORF">B0G85_1889</name>
</gene>
<proteinExistence type="predicted"/>
<accession>A0A2M8VIL3</accession>
<keyword evidence="1" id="KW-0732">Signal</keyword>
<dbReference type="OrthoDB" id="9814399at2"/>
<sequence>MNQHISKALAISAFSALILSSNVLAQDMTLGSWVTIDEKSNLPSSRILIVERNGELIGTVTELITTPGEMLQTHCTLCKGDLKGKPIIGMTILKGLKKDKPGQWSGGEIVDPDDGEVYKVRLSTDDGKILKVRGYIGIPLLGRTQNWIR</sequence>
<evidence type="ECO:0000259" key="2">
    <source>
        <dbReference type="Pfam" id="PF09917"/>
    </source>
</evidence>